<evidence type="ECO:0000256" key="3">
    <source>
        <dbReference type="ARBA" id="ARBA00022448"/>
    </source>
</evidence>
<evidence type="ECO:0000256" key="7">
    <source>
        <dbReference type="ARBA" id="ARBA00022989"/>
    </source>
</evidence>
<feature type="transmembrane region" description="Helical" evidence="14">
    <location>
        <begin position="6"/>
        <end position="26"/>
    </location>
</feature>
<organism evidence="15 16">
    <name type="scientific">Candidula unifasciata</name>
    <dbReference type="NCBI Taxonomy" id="100452"/>
    <lineage>
        <taxon>Eukaryota</taxon>
        <taxon>Metazoa</taxon>
        <taxon>Spiralia</taxon>
        <taxon>Lophotrochozoa</taxon>
        <taxon>Mollusca</taxon>
        <taxon>Gastropoda</taxon>
        <taxon>Heterobranchia</taxon>
        <taxon>Euthyneura</taxon>
        <taxon>Panpulmonata</taxon>
        <taxon>Eupulmonata</taxon>
        <taxon>Stylommatophora</taxon>
        <taxon>Helicina</taxon>
        <taxon>Helicoidea</taxon>
        <taxon>Geomitridae</taxon>
        <taxon>Candidula</taxon>
    </lineage>
</organism>
<keyword evidence="6" id="KW-0530">Neurotransmitter biosynthesis</keyword>
<comment type="subcellular location">
    <subcellularLocation>
        <location evidence="1">Membrane</location>
        <topology evidence="1">Multi-pass membrane protein</topology>
    </subcellularLocation>
</comment>
<sequence>MEINIPGLVSIIVFYIIILVIGIWAARKSRMATNLSTEDVWLANRSLGVFIGVFTTTATWVGGGYINGTTEVVAHDGLVWCQAPIGYSISLIFGGMFFAEKMRVTGFTTMLDPFHWKFGDFINCLLFIPALTGEIFWSASILASLGATLKVILGISLEIAIIVSAVIALLYTIVGGLYSVAYTDVVQLICIFVGLWVCVPFSMTHEATTPITANNSATWLGHLDNNYIGNYIDYWLLLIFGGIPWQELWQRVLSSRSTAVAKNLSYISGFFCLVMAVPAVLMGAVAASTDWNMTEYGHPAILKEDRTLTLALVMRYLCPTAVTFIGLGAVSAAVMSSTDAAILSASCMFSRNVYAVIYNRIKKTRPSETSQVWVMRVAQIAVAAMACAMALTVNSIYYLFLLCSDFIYVILFPQLVCVLYIKKSNSYGSLMSFIVGPFLPANGRRKGTDTQLFPFRTLAMIIALFTLIAVSYFTDFLFTRQIVHRKWDLYGCFEVNICRHVSYLYMALSYQLVS</sequence>
<evidence type="ECO:0000256" key="13">
    <source>
        <dbReference type="RuleBase" id="RU362091"/>
    </source>
</evidence>
<protein>
    <recommendedName>
        <fullName evidence="17">High-affinity choline transporter 1</fullName>
    </recommendedName>
</protein>
<dbReference type="Pfam" id="PF00474">
    <property type="entry name" value="SSF"/>
    <property type="match status" value="1"/>
</dbReference>
<feature type="transmembrane region" description="Helical" evidence="14">
    <location>
        <begin position="185"/>
        <end position="203"/>
    </location>
</feature>
<evidence type="ECO:0000256" key="11">
    <source>
        <dbReference type="ARBA" id="ARBA00023180"/>
    </source>
</evidence>
<gene>
    <name evidence="15" type="ORF">CUNI_LOCUS7929</name>
</gene>
<feature type="transmembrane region" description="Helical" evidence="14">
    <location>
        <begin position="373"/>
        <end position="391"/>
    </location>
</feature>
<dbReference type="PROSITE" id="PS50283">
    <property type="entry name" value="NA_SOLUT_SYMP_3"/>
    <property type="match status" value="1"/>
</dbReference>
<evidence type="ECO:0000256" key="12">
    <source>
        <dbReference type="ARBA" id="ARBA00023201"/>
    </source>
</evidence>
<evidence type="ECO:0000256" key="9">
    <source>
        <dbReference type="ARBA" id="ARBA00023065"/>
    </source>
</evidence>
<feature type="transmembrane region" description="Helical" evidence="14">
    <location>
        <begin position="264"/>
        <end position="287"/>
    </location>
</feature>
<dbReference type="PROSITE" id="PS00456">
    <property type="entry name" value="NA_SOLUT_SYMP_1"/>
    <property type="match status" value="1"/>
</dbReference>
<dbReference type="InterPro" id="IPR038377">
    <property type="entry name" value="Na/Glc_symporter_sf"/>
</dbReference>
<keyword evidence="10 14" id="KW-0472">Membrane</keyword>
<feature type="transmembrane region" description="Helical" evidence="14">
    <location>
        <begin position="453"/>
        <end position="473"/>
    </location>
</feature>
<evidence type="ECO:0000256" key="8">
    <source>
        <dbReference type="ARBA" id="ARBA00023053"/>
    </source>
</evidence>
<evidence type="ECO:0000313" key="15">
    <source>
        <dbReference type="EMBL" id="CAG5122371.1"/>
    </source>
</evidence>
<dbReference type="PANTHER" id="PTHR45897:SF4">
    <property type="entry name" value="HIGH-AFFINITY CHOLINE TRANSPORTER 1"/>
    <property type="match status" value="1"/>
</dbReference>
<dbReference type="Proteomes" id="UP000678393">
    <property type="component" value="Unassembled WGS sequence"/>
</dbReference>
<comment type="similarity">
    <text evidence="2 13">Belongs to the sodium:solute symporter (SSF) (TC 2.A.21) family.</text>
</comment>
<dbReference type="InterPro" id="IPR052244">
    <property type="entry name" value="Choline_transporter"/>
</dbReference>
<evidence type="ECO:0000256" key="4">
    <source>
        <dbReference type="ARBA" id="ARBA00022692"/>
    </source>
</evidence>
<accession>A0A8S3Z5C0</accession>
<evidence type="ECO:0000313" key="16">
    <source>
        <dbReference type="Proteomes" id="UP000678393"/>
    </source>
</evidence>
<evidence type="ECO:0008006" key="17">
    <source>
        <dbReference type="Google" id="ProtNLM"/>
    </source>
</evidence>
<feature type="transmembrane region" description="Helical" evidence="14">
    <location>
        <begin position="308"/>
        <end position="334"/>
    </location>
</feature>
<keyword evidence="5" id="KW-0769">Symport</keyword>
<keyword evidence="8" id="KW-0915">Sodium</keyword>
<comment type="caution">
    <text evidence="15">The sequence shown here is derived from an EMBL/GenBank/DDBJ whole genome shotgun (WGS) entry which is preliminary data.</text>
</comment>
<evidence type="ECO:0000256" key="6">
    <source>
        <dbReference type="ARBA" id="ARBA00022979"/>
    </source>
</evidence>
<feature type="transmembrane region" description="Helical" evidence="14">
    <location>
        <begin position="151"/>
        <end position="173"/>
    </location>
</feature>
<dbReference type="Gene3D" id="1.20.1730.10">
    <property type="entry name" value="Sodium/glucose cotransporter"/>
    <property type="match status" value="1"/>
</dbReference>
<keyword evidence="4 14" id="KW-0812">Transmembrane</keyword>
<keyword evidence="9" id="KW-0406">Ion transport</keyword>
<dbReference type="InterPro" id="IPR001734">
    <property type="entry name" value="Na/solute_symporter"/>
</dbReference>
<dbReference type="GO" id="GO:0005307">
    <property type="term" value="F:choline:sodium symporter activity"/>
    <property type="evidence" value="ECO:0007669"/>
    <property type="project" value="TreeGrafter"/>
</dbReference>
<reference evidence="15" key="1">
    <citation type="submission" date="2021-04" db="EMBL/GenBank/DDBJ databases">
        <authorList>
            <consortium name="Molecular Ecology Group"/>
        </authorList>
    </citation>
    <scope>NUCLEOTIDE SEQUENCE</scope>
</reference>
<feature type="transmembrane region" description="Helical" evidence="14">
    <location>
        <begin position="47"/>
        <end position="65"/>
    </location>
</feature>
<feature type="transmembrane region" description="Helical" evidence="14">
    <location>
        <begin position="77"/>
        <end position="99"/>
    </location>
</feature>
<feature type="transmembrane region" description="Helical" evidence="14">
    <location>
        <begin position="397"/>
        <end position="421"/>
    </location>
</feature>
<keyword evidence="3" id="KW-0813">Transport</keyword>
<evidence type="ECO:0000256" key="5">
    <source>
        <dbReference type="ARBA" id="ARBA00022847"/>
    </source>
</evidence>
<dbReference type="GO" id="GO:0005886">
    <property type="term" value="C:plasma membrane"/>
    <property type="evidence" value="ECO:0007669"/>
    <property type="project" value="TreeGrafter"/>
</dbReference>
<keyword evidence="7 14" id="KW-1133">Transmembrane helix</keyword>
<dbReference type="EMBL" id="CAJHNH020001269">
    <property type="protein sequence ID" value="CAG5122371.1"/>
    <property type="molecule type" value="Genomic_DNA"/>
</dbReference>
<feature type="transmembrane region" description="Helical" evidence="14">
    <location>
        <begin position="120"/>
        <end position="145"/>
    </location>
</feature>
<dbReference type="PANTHER" id="PTHR45897">
    <property type="entry name" value="HIGH-AFFINITY CHOLINE TRANSPORTER 1"/>
    <property type="match status" value="1"/>
</dbReference>
<evidence type="ECO:0000256" key="10">
    <source>
        <dbReference type="ARBA" id="ARBA00023136"/>
    </source>
</evidence>
<name>A0A8S3Z5C0_9EUPU</name>
<evidence type="ECO:0000256" key="1">
    <source>
        <dbReference type="ARBA" id="ARBA00004141"/>
    </source>
</evidence>
<keyword evidence="12" id="KW-0739">Sodium transport</keyword>
<dbReference type="AlphaFoldDB" id="A0A8S3Z5C0"/>
<keyword evidence="11" id="KW-0325">Glycoprotein</keyword>
<evidence type="ECO:0000256" key="14">
    <source>
        <dbReference type="SAM" id="Phobius"/>
    </source>
</evidence>
<dbReference type="InterPro" id="IPR018212">
    <property type="entry name" value="Na/solute_symporter_CS"/>
</dbReference>
<dbReference type="CDD" id="cd11474">
    <property type="entry name" value="SLC5sbd_CHT"/>
    <property type="match status" value="1"/>
</dbReference>
<dbReference type="OrthoDB" id="546820at2759"/>
<proteinExistence type="inferred from homology"/>
<dbReference type="GO" id="GO:0008292">
    <property type="term" value="P:acetylcholine biosynthetic process"/>
    <property type="evidence" value="ECO:0007669"/>
    <property type="project" value="TreeGrafter"/>
</dbReference>
<evidence type="ECO:0000256" key="2">
    <source>
        <dbReference type="ARBA" id="ARBA00006434"/>
    </source>
</evidence>
<keyword evidence="16" id="KW-1185">Reference proteome</keyword>